<evidence type="ECO:0000259" key="8">
    <source>
        <dbReference type="Pfam" id="PF01432"/>
    </source>
</evidence>
<dbReference type="SUPFAM" id="SSF55486">
    <property type="entry name" value="Metalloproteases ('zincins'), catalytic domain"/>
    <property type="match status" value="1"/>
</dbReference>
<dbReference type="EC" id="3.4.15.5" evidence="9"/>
<dbReference type="InterPro" id="IPR034005">
    <property type="entry name" value="M3A_DCP"/>
</dbReference>
<comment type="cofactor">
    <cofactor evidence="7">
        <name>Zn(2+)</name>
        <dbReference type="ChEBI" id="CHEBI:29105"/>
    </cofactor>
    <text evidence="7">Binds 1 zinc ion.</text>
</comment>
<evidence type="ECO:0000256" key="3">
    <source>
        <dbReference type="ARBA" id="ARBA00022723"/>
    </source>
</evidence>
<dbReference type="InterPro" id="IPR024079">
    <property type="entry name" value="MetalloPept_cat_dom_sf"/>
</dbReference>
<feature type="domain" description="Peptidase M3A/M3B catalytic" evidence="8">
    <location>
        <begin position="234"/>
        <end position="682"/>
    </location>
</feature>
<dbReference type="GO" id="GO:0008241">
    <property type="term" value="F:peptidyl-dipeptidase activity"/>
    <property type="evidence" value="ECO:0007669"/>
    <property type="project" value="UniProtKB-EC"/>
</dbReference>
<dbReference type="PANTHER" id="PTHR43660">
    <property type="entry name" value="DIPEPTIDYL CARBOXYPEPTIDASE"/>
    <property type="match status" value="1"/>
</dbReference>
<dbReference type="Gene3D" id="1.10.1370.40">
    <property type="match status" value="1"/>
</dbReference>
<protein>
    <submittedName>
        <fullName evidence="9">Peptidyl-dipeptidase Dcp</fullName>
        <ecNumber evidence="9">3.4.15.5</ecNumber>
    </submittedName>
</protein>
<dbReference type="Gene3D" id="1.10.1370.10">
    <property type="entry name" value="Neurolysin, domain 3"/>
    <property type="match status" value="1"/>
</dbReference>
<organism evidence="9 10">
    <name type="scientific">Martelella alba</name>
    <dbReference type="NCBI Taxonomy" id="2590451"/>
    <lineage>
        <taxon>Bacteria</taxon>
        <taxon>Pseudomonadati</taxon>
        <taxon>Pseudomonadota</taxon>
        <taxon>Alphaproteobacteria</taxon>
        <taxon>Hyphomicrobiales</taxon>
        <taxon>Aurantimonadaceae</taxon>
        <taxon>Martelella</taxon>
    </lineage>
</organism>
<evidence type="ECO:0000256" key="6">
    <source>
        <dbReference type="ARBA" id="ARBA00023049"/>
    </source>
</evidence>
<keyword evidence="9" id="KW-0121">Carboxypeptidase</keyword>
<evidence type="ECO:0000256" key="5">
    <source>
        <dbReference type="ARBA" id="ARBA00022833"/>
    </source>
</evidence>
<dbReference type="InterPro" id="IPR001567">
    <property type="entry name" value="Pept_M3A_M3B_dom"/>
</dbReference>
<accession>A0ABY2SJN3</accession>
<keyword evidence="4 7" id="KW-0378">Hydrolase</keyword>
<dbReference type="CDD" id="cd06456">
    <property type="entry name" value="M3A_DCP"/>
    <property type="match status" value="1"/>
</dbReference>
<comment type="caution">
    <text evidence="9">The sequence shown here is derived from an EMBL/GenBank/DDBJ whole genome shotgun (WGS) entry which is preliminary data.</text>
</comment>
<gene>
    <name evidence="9" type="primary">dcp</name>
    <name evidence="9" type="ORF">FCN80_13560</name>
</gene>
<keyword evidence="10" id="KW-1185">Reference proteome</keyword>
<dbReference type="GO" id="GO:0004180">
    <property type="term" value="F:carboxypeptidase activity"/>
    <property type="evidence" value="ECO:0007669"/>
    <property type="project" value="UniProtKB-KW"/>
</dbReference>
<dbReference type="Proteomes" id="UP000305202">
    <property type="component" value="Unassembled WGS sequence"/>
</dbReference>
<dbReference type="InterPro" id="IPR045090">
    <property type="entry name" value="Pept_M3A_M3B"/>
</dbReference>
<dbReference type="Gene3D" id="3.40.390.10">
    <property type="entry name" value="Collagenase (Catalytic Domain)"/>
    <property type="match status" value="1"/>
</dbReference>
<evidence type="ECO:0000256" key="7">
    <source>
        <dbReference type="RuleBase" id="RU003435"/>
    </source>
</evidence>
<comment type="similarity">
    <text evidence="1 7">Belongs to the peptidase M3 family.</text>
</comment>
<dbReference type="EMBL" id="SZPQ01000018">
    <property type="protein sequence ID" value="TKI05687.1"/>
    <property type="molecule type" value="Genomic_DNA"/>
</dbReference>
<evidence type="ECO:0000256" key="2">
    <source>
        <dbReference type="ARBA" id="ARBA00022670"/>
    </source>
</evidence>
<evidence type="ECO:0000313" key="10">
    <source>
        <dbReference type="Proteomes" id="UP000305202"/>
    </source>
</evidence>
<evidence type="ECO:0000256" key="1">
    <source>
        <dbReference type="ARBA" id="ARBA00006040"/>
    </source>
</evidence>
<reference evidence="9 10" key="1">
    <citation type="submission" date="2019-04" db="EMBL/GenBank/DDBJ databases">
        <authorList>
            <person name="Li M."/>
            <person name="Gao C."/>
        </authorList>
    </citation>
    <scope>NUCLEOTIDE SEQUENCE [LARGE SCALE GENOMIC DNA]</scope>
    <source>
        <strain evidence="9 10">BGMRC 2031</strain>
    </source>
</reference>
<sequence length="688" mass="76933">MPISPHTGNPFFQASPLPYAAPPFHLIAEADYSPALDAGIRSYLAEVDAIANRSDPPSFENTYAALEDAGALLKRVLNVFGAMIAAASSDSLREINEAQSPRLAELNDAITLNAELFNRLQTVYRQRDQLTLSAESRRLIDMTYQRFILAGARLDPAEKQRLSGLNKEAAALSARFGNLLLEAAREGALAVDEPSRLSGLSAAELAAARQAAADRGLEHHWLLPLQNTTQQPLLQSLQTRATREALFIASVNRAEKNDVSDTRPIIRRLAQIRAEKAHLLGFADYASWALQDQMAKTPAAALAFMRAIAPSALARVQDEAADIQQIIDQQHGGFQLAPWDWQFYADQVRKRKYNLNDAEIKPYFELGRVLADGVFYAARRLYGIRVQPRTDIPVYDTDVKVYEIFDHDDSPLALFYTDYLQRDNKSGGAWMGNFVDQSARLGTKPVIYNVANFARPAAGEPVLLTWDDVITLFHEFGHALHGLFASQDFAGLSGTATPRDFVEFPSQFNEHWADDPEVFAHYARHYRTGDPMPADLVSRIGLAARFNKGYDMTELLAAALLDMHWHTRRIDQPVENIAAFETDALRQEQLDLSYVPPRYRSSFFQHIWGGGYAAGYYAYLWTEMLADDAFAAFRERGGLTLENGRAFRAAILSRGNSEDLQQLYLSWRGKAPDPEHMRRHRGLSPSLA</sequence>
<keyword evidence="5 7" id="KW-0862">Zinc</keyword>
<evidence type="ECO:0000256" key="4">
    <source>
        <dbReference type="ARBA" id="ARBA00022801"/>
    </source>
</evidence>
<dbReference type="NCBIfam" id="NF007624">
    <property type="entry name" value="PRK10280.1"/>
    <property type="match status" value="1"/>
</dbReference>
<keyword evidence="2 7" id="KW-0645">Protease</keyword>
<name>A0ABY2SJN3_9HYPH</name>
<dbReference type="InterPro" id="IPR024077">
    <property type="entry name" value="Neurolysin/TOP_dom2"/>
</dbReference>
<proteinExistence type="inferred from homology"/>
<dbReference type="RefSeq" id="WP_136990690.1">
    <property type="nucleotide sequence ID" value="NZ_SZPQ01000018.1"/>
</dbReference>
<keyword evidence="3 7" id="KW-0479">Metal-binding</keyword>
<evidence type="ECO:0000313" key="9">
    <source>
        <dbReference type="EMBL" id="TKI05687.1"/>
    </source>
</evidence>
<dbReference type="Pfam" id="PF01432">
    <property type="entry name" value="Peptidase_M3"/>
    <property type="match status" value="1"/>
</dbReference>
<keyword evidence="6 7" id="KW-0482">Metalloprotease</keyword>
<dbReference type="PANTHER" id="PTHR43660:SF1">
    <property type="entry name" value="DIPEPTIDYL CARBOXYPEPTIDASE"/>
    <property type="match status" value="1"/>
</dbReference>